<sequence length="501" mass="55564">MAEPEPPIAPYIYSGDDDFCLAELVPSERPHELASAAIRENPRNASSTYSSDAGSRGDRTQALAIYTTLMWEPGRTLKVKFVDSSATAFQREKVQQYAQEWMQHANIRFQFNVAPNEPAEIRITFLGTGNNSHIGVDALSITDQTQATMKLTSVAAGQTEEIIRRTVLHEFGHVLGLVHEHQSPTAGIKWDMPEVYRFHKEDLKLSWDHTKVYNHLMRVFLADVVRATAFDPESIMLYTIRSTWTTDHYSATRSTHLSPTDIAAIGREYPFPSPAPLHLPGINWLDLNILRIKTHVQDVTTTGAKLELESWGGTHNYSSGCAWLSVPADDADLQFGRFSTMDDHPWEDARSRTTADVTFARPYAAIPNVVVWLDAADLDKTRARHFSALATNVGPAGFTLEVTAYDDARVWLAGVRWLAYAASRLDIRSGRFQNQAGPDGSPPAMQHTGRVSFGATPFAKRPQVFMALNALNIEKGPGGGGWGTRVRVRISKSGVTEQGME</sequence>
<dbReference type="InterPro" id="IPR024079">
    <property type="entry name" value="MetalloPept_cat_dom_sf"/>
</dbReference>
<evidence type="ECO:0000259" key="1">
    <source>
        <dbReference type="SMART" id="SM00235"/>
    </source>
</evidence>
<name>A0A0C3NE10_PHLG1</name>
<accession>A0A0C3NE10</accession>
<dbReference type="SUPFAM" id="SSF55486">
    <property type="entry name" value="Metalloproteases ('zincins'), catalytic domain"/>
    <property type="match status" value="1"/>
</dbReference>
<evidence type="ECO:0000313" key="3">
    <source>
        <dbReference type="Proteomes" id="UP000053257"/>
    </source>
</evidence>
<dbReference type="GO" id="GO:0008237">
    <property type="term" value="F:metallopeptidase activity"/>
    <property type="evidence" value="ECO:0007669"/>
    <property type="project" value="InterPro"/>
</dbReference>
<reference evidence="2 3" key="1">
    <citation type="journal article" date="2014" name="PLoS Genet.">
        <title>Analysis of the Phlebiopsis gigantea genome, transcriptome and secretome provides insight into its pioneer colonization strategies of wood.</title>
        <authorList>
            <person name="Hori C."/>
            <person name="Ishida T."/>
            <person name="Igarashi K."/>
            <person name="Samejima M."/>
            <person name="Suzuki H."/>
            <person name="Master E."/>
            <person name="Ferreira P."/>
            <person name="Ruiz-Duenas F.J."/>
            <person name="Held B."/>
            <person name="Canessa P."/>
            <person name="Larrondo L.F."/>
            <person name="Schmoll M."/>
            <person name="Druzhinina I.S."/>
            <person name="Kubicek C.P."/>
            <person name="Gaskell J.A."/>
            <person name="Kersten P."/>
            <person name="St John F."/>
            <person name="Glasner J."/>
            <person name="Sabat G."/>
            <person name="Splinter BonDurant S."/>
            <person name="Syed K."/>
            <person name="Yadav J."/>
            <person name="Mgbeahuruike A.C."/>
            <person name="Kovalchuk A."/>
            <person name="Asiegbu F.O."/>
            <person name="Lackner G."/>
            <person name="Hoffmeister D."/>
            <person name="Rencoret J."/>
            <person name="Gutierrez A."/>
            <person name="Sun H."/>
            <person name="Lindquist E."/>
            <person name="Barry K."/>
            <person name="Riley R."/>
            <person name="Grigoriev I.V."/>
            <person name="Henrissat B."/>
            <person name="Kues U."/>
            <person name="Berka R.M."/>
            <person name="Martinez A.T."/>
            <person name="Covert S.F."/>
            <person name="Blanchette R.A."/>
            <person name="Cullen D."/>
        </authorList>
    </citation>
    <scope>NUCLEOTIDE SEQUENCE [LARGE SCALE GENOMIC DNA]</scope>
    <source>
        <strain evidence="2 3">11061_1 CR5-6</strain>
    </source>
</reference>
<dbReference type="STRING" id="745531.A0A0C3NE10"/>
<feature type="domain" description="Peptidase metallopeptidase" evidence="1">
    <location>
        <begin position="67"/>
        <end position="215"/>
    </location>
</feature>
<evidence type="ECO:0000313" key="2">
    <source>
        <dbReference type="EMBL" id="KIP02814.1"/>
    </source>
</evidence>
<dbReference type="GO" id="GO:0030246">
    <property type="term" value="F:carbohydrate binding"/>
    <property type="evidence" value="ECO:0007669"/>
    <property type="project" value="InterPro"/>
</dbReference>
<dbReference type="GO" id="GO:0006508">
    <property type="term" value="P:proteolysis"/>
    <property type="evidence" value="ECO:0007669"/>
    <property type="project" value="InterPro"/>
</dbReference>
<dbReference type="GO" id="GO:0008270">
    <property type="term" value="F:zinc ion binding"/>
    <property type="evidence" value="ECO:0007669"/>
    <property type="project" value="InterPro"/>
</dbReference>
<dbReference type="Proteomes" id="UP000053257">
    <property type="component" value="Unassembled WGS sequence"/>
</dbReference>
<dbReference type="SUPFAM" id="SSF141086">
    <property type="entry name" value="Agglutinin HPA-like"/>
    <property type="match status" value="2"/>
</dbReference>
<protein>
    <recommendedName>
        <fullName evidence="1">Peptidase metallopeptidase domain-containing protein</fullName>
    </recommendedName>
</protein>
<gene>
    <name evidence="2" type="ORF">PHLGIDRAFT_500048</name>
</gene>
<dbReference type="InterPro" id="IPR019019">
    <property type="entry name" value="H-type_lectin_domain"/>
</dbReference>
<dbReference type="HOGENOM" id="CLU_499655_0_0_1"/>
<dbReference type="Pfam" id="PF09458">
    <property type="entry name" value="H_lectin"/>
    <property type="match status" value="2"/>
</dbReference>
<keyword evidence="3" id="KW-1185">Reference proteome</keyword>
<dbReference type="Gene3D" id="3.40.390.10">
    <property type="entry name" value="Collagenase (Catalytic Domain)"/>
    <property type="match status" value="1"/>
</dbReference>
<dbReference type="Gene3D" id="2.60.40.2080">
    <property type="match status" value="3"/>
</dbReference>
<dbReference type="SMART" id="SM00235">
    <property type="entry name" value="ZnMc"/>
    <property type="match status" value="1"/>
</dbReference>
<organism evidence="2 3">
    <name type="scientific">Phlebiopsis gigantea (strain 11061_1 CR5-6)</name>
    <name type="common">White-rot fungus</name>
    <name type="synonym">Peniophora gigantea</name>
    <dbReference type="NCBI Taxonomy" id="745531"/>
    <lineage>
        <taxon>Eukaryota</taxon>
        <taxon>Fungi</taxon>
        <taxon>Dikarya</taxon>
        <taxon>Basidiomycota</taxon>
        <taxon>Agaricomycotina</taxon>
        <taxon>Agaricomycetes</taxon>
        <taxon>Polyporales</taxon>
        <taxon>Phanerochaetaceae</taxon>
        <taxon>Phlebiopsis</taxon>
    </lineage>
</organism>
<dbReference type="InterPro" id="IPR006026">
    <property type="entry name" value="Peptidase_Metallo"/>
</dbReference>
<proteinExistence type="predicted"/>
<dbReference type="AlphaFoldDB" id="A0A0C3NE10"/>
<dbReference type="GO" id="GO:0007155">
    <property type="term" value="P:cell adhesion"/>
    <property type="evidence" value="ECO:0007669"/>
    <property type="project" value="InterPro"/>
</dbReference>
<dbReference type="InterPro" id="IPR037221">
    <property type="entry name" value="H-type_lectin_dom_sf"/>
</dbReference>
<dbReference type="OrthoDB" id="2766819at2759"/>
<dbReference type="EMBL" id="KN840651">
    <property type="protein sequence ID" value="KIP02814.1"/>
    <property type="molecule type" value="Genomic_DNA"/>
</dbReference>